<gene>
    <name evidence="4" type="ORF">HOP12_00960</name>
</gene>
<keyword evidence="2" id="KW-0804">Transcription</keyword>
<dbReference type="Pfam" id="PF12833">
    <property type="entry name" value="HTH_18"/>
    <property type="match status" value="1"/>
</dbReference>
<dbReference type="Gene3D" id="1.10.10.60">
    <property type="entry name" value="Homeodomain-like"/>
    <property type="match status" value="1"/>
</dbReference>
<dbReference type="PANTHER" id="PTHR43130:SF3">
    <property type="entry name" value="HTH-TYPE TRANSCRIPTIONAL REGULATOR RV1931C"/>
    <property type="match status" value="1"/>
</dbReference>
<proteinExistence type="predicted"/>
<keyword evidence="1" id="KW-0805">Transcription regulation</keyword>
<dbReference type="SUPFAM" id="SSF52317">
    <property type="entry name" value="Class I glutamine amidotransferase-like"/>
    <property type="match status" value="1"/>
</dbReference>
<dbReference type="CDD" id="cd03137">
    <property type="entry name" value="GATase1_AraC_1"/>
    <property type="match status" value="1"/>
</dbReference>
<dbReference type="AlphaFoldDB" id="A0A849SIJ8"/>
<organism evidence="4 5">
    <name type="scientific">Eiseniibacteriota bacterium</name>
    <dbReference type="NCBI Taxonomy" id="2212470"/>
    <lineage>
        <taxon>Bacteria</taxon>
        <taxon>Candidatus Eiseniibacteriota</taxon>
    </lineage>
</organism>
<dbReference type="SMART" id="SM00342">
    <property type="entry name" value="HTH_ARAC"/>
    <property type="match status" value="1"/>
</dbReference>
<dbReference type="InterPro" id="IPR009057">
    <property type="entry name" value="Homeodomain-like_sf"/>
</dbReference>
<dbReference type="Proteomes" id="UP000580839">
    <property type="component" value="Unassembled WGS sequence"/>
</dbReference>
<dbReference type="PANTHER" id="PTHR43130">
    <property type="entry name" value="ARAC-FAMILY TRANSCRIPTIONAL REGULATOR"/>
    <property type="match status" value="1"/>
</dbReference>
<dbReference type="SUPFAM" id="SSF46689">
    <property type="entry name" value="Homeodomain-like"/>
    <property type="match status" value="2"/>
</dbReference>
<dbReference type="InterPro" id="IPR029062">
    <property type="entry name" value="Class_I_gatase-like"/>
</dbReference>
<name>A0A849SIJ8_UNCEI</name>
<evidence type="ECO:0000256" key="2">
    <source>
        <dbReference type="ARBA" id="ARBA00023163"/>
    </source>
</evidence>
<accession>A0A849SIJ8</accession>
<feature type="domain" description="HTH araC/xylS-type" evidence="3">
    <location>
        <begin position="227"/>
        <end position="325"/>
    </location>
</feature>
<evidence type="ECO:0000259" key="3">
    <source>
        <dbReference type="PROSITE" id="PS01124"/>
    </source>
</evidence>
<protein>
    <submittedName>
        <fullName evidence="4">GlxA family transcriptional regulator</fullName>
    </submittedName>
</protein>
<dbReference type="GO" id="GO:0043565">
    <property type="term" value="F:sequence-specific DNA binding"/>
    <property type="evidence" value="ECO:0007669"/>
    <property type="project" value="InterPro"/>
</dbReference>
<dbReference type="InterPro" id="IPR002818">
    <property type="entry name" value="DJ-1/PfpI"/>
</dbReference>
<dbReference type="InterPro" id="IPR018060">
    <property type="entry name" value="HTH_AraC"/>
</dbReference>
<evidence type="ECO:0000313" key="5">
    <source>
        <dbReference type="Proteomes" id="UP000580839"/>
    </source>
</evidence>
<dbReference type="EMBL" id="JABFRW010000010">
    <property type="protein sequence ID" value="NOT32717.1"/>
    <property type="molecule type" value="Genomic_DNA"/>
</dbReference>
<dbReference type="InterPro" id="IPR052158">
    <property type="entry name" value="INH-QAR"/>
</dbReference>
<sequence length="347" mass="38439">MKPRKPRRIAMLAFPDAQILDVTGPLEVFARASRWLRDHGHRVDDAYQVEIIGLTRGWIRTSSGLRLHADHGIAQVGRGIDTLLIAGGVGVKRYRSYAALLRWIRRQSTFVRRLASICTGAFLLAEAGLLAGRRATTHWSYCASFAGEFPGVRVEHDTIFVRDGAVYTSAGVTAGMDLALALVEEDFGREAALATARELVMFLKRPGGQAQFSAQLAVQLAEHEPLRDLQAYIQEHPDHELTIERLARRVSMSPRNFARVFTRQVGATPARFVTSVRVETARRLLEETTEPLEAVCAKSGLGTPESMRRAFLSALGVPPGRYRERFSRSASVAIPNPRASRATRRSV</sequence>
<dbReference type="Pfam" id="PF01965">
    <property type="entry name" value="DJ-1_PfpI"/>
    <property type="match status" value="1"/>
</dbReference>
<dbReference type="GO" id="GO:0003700">
    <property type="term" value="F:DNA-binding transcription factor activity"/>
    <property type="evidence" value="ECO:0007669"/>
    <property type="project" value="InterPro"/>
</dbReference>
<evidence type="ECO:0000313" key="4">
    <source>
        <dbReference type="EMBL" id="NOT32717.1"/>
    </source>
</evidence>
<dbReference type="Gene3D" id="3.40.50.880">
    <property type="match status" value="1"/>
</dbReference>
<reference evidence="4 5" key="1">
    <citation type="submission" date="2020-04" db="EMBL/GenBank/DDBJ databases">
        <title>Metagenomic profiling of ammonia- and methane-oxidizing microorganisms in a Dutch drinking water treatment plant.</title>
        <authorList>
            <person name="Poghosyan L."/>
            <person name="Leucker S."/>
        </authorList>
    </citation>
    <scope>NUCLEOTIDE SEQUENCE [LARGE SCALE GENOMIC DNA]</scope>
    <source>
        <strain evidence="4">S-RSF-IL-03</strain>
    </source>
</reference>
<evidence type="ECO:0000256" key="1">
    <source>
        <dbReference type="ARBA" id="ARBA00023015"/>
    </source>
</evidence>
<comment type="caution">
    <text evidence="4">The sequence shown here is derived from an EMBL/GenBank/DDBJ whole genome shotgun (WGS) entry which is preliminary data.</text>
</comment>
<dbReference type="PROSITE" id="PS01124">
    <property type="entry name" value="HTH_ARAC_FAMILY_2"/>
    <property type="match status" value="1"/>
</dbReference>